<protein>
    <recommendedName>
        <fullName evidence="1">Peptidase S33 tripeptidyl aminopeptidase-like C-terminal domain-containing protein</fullName>
    </recommendedName>
</protein>
<proteinExistence type="predicted"/>
<evidence type="ECO:0000313" key="2">
    <source>
        <dbReference type="EnsemblProtists" id="EOD24232"/>
    </source>
</evidence>
<dbReference type="Pfam" id="PF08386">
    <property type="entry name" value="Abhydrolase_4"/>
    <property type="match status" value="1"/>
</dbReference>
<dbReference type="Proteomes" id="UP000013827">
    <property type="component" value="Unassembled WGS sequence"/>
</dbReference>
<reference evidence="3" key="1">
    <citation type="journal article" date="2013" name="Nature">
        <title>Pan genome of the phytoplankton Emiliania underpins its global distribution.</title>
        <authorList>
            <person name="Read B.A."/>
            <person name="Kegel J."/>
            <person name="Klute M.J."/>
            <person name="Kuo A."/>
            <person name="Lefebvre S.C."/>
            <person name="Maumus F."/>
            <person name="Mayer C."/>
            <person name="Miller J."/>
            <person name="Monier A."/>
            <person name="Salamov A."/>
            <person name="Young J."/>
            <person name="Aguilar M."/>
            <person name="Claverie J.M."/>
            <person name="Frickenhaus S."/>
            <person name="Gonzalez K."/>
            <person name="Herman E.K."/>
            <person name="Lin Y.C."/>
            <person name="Napier J."/>
            <person name="Ogata H."/>
            <person name="Sarno A.F."/>
            <person name="Shmutz J."/>
            <person name="Schroeder D."/>
            <person name="de Vargas C."/>
            <person name="Verret F."/>
            <person name="von Dassow P."/>
            <person name="Valentin K."/>
            <person name="Van de Peer Y."/>
            <person name="Wheeler G."/>
            <person name="Dacks J.B."/>
            <person name="Delwiche C.F."/>
            <person name="Dyhrman S.T."/>
            <person name="Glockner G."/>
            <person name="John U."/>
            <person name="Richards T."/>
            <person name="Worden A.Z."/>
            <person name="Zhang X."/>
            <person name="Grigoriev I.V."/>
            <person name="Allen A.E."/>
            <person name="Bidle K."/>
            <person name="Borodovsky M."/>
            <person name="Bowler C."/>
            <person name="Brownlee C."/>
            <person name="Cock J.M."/>
            <person name="Elias M."/>
            <person name="Gladyshev V.N."/>
            <person name="Groth M."/>
            <person name="Guda C."/>
            <person name="Hadaegh A."/>
            <person name="Iglesias-Rodriguez M.D."/>
            <person name="Jenkins J."/>
            <person name="Jones B.M."/>
            <person name="Lawson T."/>
            <person name="Leese F."/>
            <person name="Lindquist E."/>
            <person name="Lobanov A."/>
            <person name="Lomsadze A."/>
            <person name="Malik S.B."/>
            <person name="Marsh M.E."/>
            <person name="Mackinder L."/>
            <person name="Mock T."/>
            <person name="Mueller-Roeber B."/>
            <person name="Pagarete A."/>
            <person name="Parker M."/>
            <person name="Probert I."/>
            <person name="Quesneville H."/>
            <person name="Raines C."/>
            <person name="Rensing S.A."/>
            <person name="Riano-Pachon D.M."/>
            <person name="Richier S."/>
            <person name="Rokitta S."/>
            <person name="Shiraiwa Y."/>
            <person name="Soanes D.M."/>
            <person name="van der Giezen M."/>
            <person name="Wahlund T.M."/>
            <person name="Williams B."/>
            <person name="Wilson W."/>
            <person name="Wolfe G."/>
            <person name="Wurch L.L."/>
        </authorList>
    </citation>
    <scope>NUCLEOTIDE SEQUENCE</scope>
</reference>
<dbReference type="AlphaFoldDB" id="A0A0D3JL47"/>
<organism evidence="2 3">
    <name type="scientific">Emiliania huxleyi (strain CCMP1516)</name>
    <dbReference type="NCBI Taxonomy" id="280463"/>
    <lineage>
        <taxon>Eukaryota</taxon>
        <taxon>Haptista</taxon>
        <taxon>Haptophyta</taxon>
        <taxon>Prymnesiophyceae</taxon>
        <taxon>Isochrysidales</taxon>
        <taxon>Noelaerhabdaceae</taxon>
        <taxon>Emiliania</taxon>
    </lineage>
</organism>
<dbReference type="GeneID" id="17269776"/>
<sequence length="143" mass="15492">MDGTPCETPSWHGNLIAVASAPNLPRPVPSYGSSLDRVKPLIIGEFHDPATTYTSAQKMRGFFPNGALMNWQGYRHGLPSTVNAGQPGTRDFQKKGYGAWDCFNRTRDYLKDGILPPNGYTCPINGPAAGSLSLRIAKEVPPC</sequence>
<dbReference type="KEGG" id="ehx:EMIHUDRAFT_238765"/>
<reference evidence="2" key="2">
    <citation type="submission" date="2024-10" db="UniProtKB">
        <authorList>
            <consortium name="EnsemblProtists"/>
        </authorList>
    </citation>
    <scope>IDENTIFICATION</scope>
</reference>
<dbReference type="InterPro" id="IPR013595">
    <property type="entry name" value="Pept_S33_TAP-like_C"/>
</dbReference>
<dbReference type="HOGENOM" id="CLU_1809802_0_0_1"/>
<evidence type="ECO:0000313" key="3">
    <source>
        <dbReference type="Proteomes" id="UP000013827"/>
    </source>
</evidence>
<dbReference type="PaxDb" id="2903-EOD24232"/>
<keyword evidence="3" id="KW-1185">Reference proteome</keyword>
<name>A0A0D3JL47_EMIH1</name>
<feature type="domain" description="Peptidase S33 tripeptidyl aminopeptidase-like C-terminal" evidence="1">
    <location>
        <begin position="35"/>
        <end position="79"/>
    </location>
</feature>
<accession>A0A0D3JL47</accession>
<evidence type="ECO:0000259" key="1">
    <source>
        <dbReference type="Pfam" id="PF08386"/>
    </source>
</evidence>
<dbReference type="EnsemblProtists" id="EOD24232">
    <property type="protein sequence ID" value="EOD24232"/>
    <property type="gene ID" value="EMIHUDRAFT_238765"/>
</dbReference>
<dbReference type="OMA" id="KGASACE"/>
<dbReference type="RefSeq" id="XP_005776661.1">
    <property type="nucleotide sequence ID" value="XM_005776604.1"/>
</dbReference>